<organism evidence="3 4">
    <name type="scientific">Saccharomyces pastorianus</name>
    <name type="common">Lager yeast</name>
    <name type="synonym">Saccharomyces cerevisiae x Saccharomyces eubayanus</name>
    <dbReference type="NCBI Taxonomy" id="27292"/>
    <lineage>
        <taxon>Eukaryota</taxon>
        <taxon>Fungi</taxon>
        <taxon>Dikarya</taxon>
        <taxon>Ascomycota</taxon>
        <taxon>Saccharomycotina</taxon>
        <taxon>Saccharomycetes</taxon>
        <taxon>Saccharomycetales</taxon>
        <taxon>Saccharomycetaceae</taxon>
        <taxon>Saccharomyces</taxon>
    </lineage>
</organism>
<accession>A0A6C1EDH9</accession>
<proteinExistence type="predicted"/>
<dbReference type="Pfam" id="PF21449">
    <property type="entry name" value="RIF2_ASCE"/>
    <property type="match status" value="1"/>
</dbReference>
<feature type="domain" description="RIF2 ASCE" evidence="1">
    <location>
        <begin position="185"/>
        <end position="277"/>
    </location>
</feature>
<evidence type="ECO:0000313" key="4">
    <source>
        <dbReference type="Proteomes" id="UP000501346"/>
    </source>
</evidence>
<evidence type="ECO:0000259" key="2">
    <source>
        <dbReference type="Pfam" id="PF21450"/>
    </source>
</evidence>
<dbReference type="Gene3D" id="1.20.120.1650">
    <property type="match status" value="1"/>
</dbReference>
<dbReference type="InterPro" id="IPR049044">
    <property type="entry name" value="RIF2_ASCE"/>
</dbReference>
<dbReference type="EMBL" id="CP049009">
    <property type="protein sequence ID" value="QID87001.1"/>
    <property type="molecule type" value="Genomic_DNA"/>
</dbReference>
<name>A0A6C1EDH9_SACPS</name>
<protein>
    <submittedName>
        <fullName evidence="3">Uncharacterized protein</fullName>
    </submittedName>
</protein>
<reference evidence="3 4" key="1">
    <citation type="journal article" date="2019" name="BMC Genomics">
        <title>Chromosome level assembly and comparative genome analysis confirm lager-brewing yeasts originated from a single hybridization.</title>
        <authorList>
            <person name="Salazar A.N."/>
            <person name="Gorter de Vries A.R."/>
            <person name="van den Broek M."/>
            <person name="Brouwers N."/>
            <person name="de la Torre Cortes P."/>
            <person name="Kuijpers N.G.A."/>
            <person name="Daran J.G."/>
            <person name="Abeel T."/>
        </authorList>
    </citation>
    <scope>NUCLEOTIDE SEQUENCE [LARGE SCALE GENOMIC DNA]</scope>
    <source>
        <strain evidence="3 4">CBS 1483</strain>
    </source>
</reference>
<dbReference type="InterPro" id="IPR049045">
    <property type="entry name" value="RIF2_lid"/>
</dbReference>
<feature type="domain" description="RIF2 AAA+ lid" evidence="2">
    <location>
        <begin position="285"/>
        <end position="367"/>
    </location>
</feature>
<gene>
    <name evidence="3" type="ORF">GRS66_009656</name>
</gene>
<sequence>MEHLESDFAPIRKSQKVVDSDKIVRAINDDLEQKNFTILQKLSLVPIKESLKGTKVSKPRSVKRQVDLTVYRDFKSKALDELSANYSSVGYIPGLDSFLTNDLGEMRDHVVFFNQIKNIHQYAGIDREVSGILSSIGSNVVIVEMNDYLTKGIFPLDKLKVYIRTNGKRQLKAHFDFKINGNTLDDTFDLMMILLRKIGQNLDIGHIVYFRFEQLDESSPSNTIIPSKLMEFIKILSSLQKIENIAFKFLFYSNNSSVSSLLSTALKKNLSTKPIIFQCPVLTPTQVQEHLKKMIKFTSYPKNELQQSYNLFIIGQLNTKNSNLAKFLEFLKNFPHPFTYLFGVFTEILVQSKTFDELLDMITNRLTTRNYPHRSYNFKKNQRLPLKVTRDVHQT</sequence>
<evidence type="ECO:0000313" key="3">
    <source>
        <dbReference type="EMBL" id="QID87001.1"/>
    </source>
</evidence>
<dbReference type="OrthoDB" id="4040458at2759"/>
<dbReference type="Pfam" id="PF21450">
    <property type="entry name" value="RIF2_lid"/>
    <property type="match status" value="1"/>
</dbReference>
<dbReference type="AlphaFoldDB" id="A0A6C1EDH9"/>
<keyword evidence="4" id="KW-1185">Reference proteome</keyword>
<dbReference type="Proteomes" id="UP000501346">
    <property type="component" value="Chromosome SeXII"/>
</dbReference>
<dbReference type="Gene3D" id="3.40.50.12060">
    <property type="match status" value="1"/>
</dbReference>
<evidence type="ECO:0000259" key="1">
    <source>
        <dbReference type="Pfam" id="PF21449"/>
    </source>
</evidence>